<evidence type="ECO:0000259" key="3">
    <source>
        <dbReference type="Pfam" id="PF00535"/>
    </source>
</evidence>
<gene>
    <name evidence="4" type="ORF">SAMN02910315_00436</name>
</gene>
<dbReference type="AlphaFoldDB" id="A0A1G5V8Y9"/>
<feature type="domain" description="Glycosyltransferase 2-like" evidence="3">
    <location>
        <begin position="718"/>
        <end position="853"/>
    </location>
</feature>
<keyword evidence="2 4" id="KW-0808">Transferase</keyword>
<evidence type="ECO:0000256" key="1">
    <source>
        <dbReference type="ARBA" id="ARBA00022676"/>
    </source>
</evidence>
<dbReference type="RefSeq" id="WP_149731076.1">
    <property type="nucleotide sequence ID" value="NZ_FMXB01000003.1"/>
</dbReference>
<reference evidence="4 5" key="1">
    <citation type="submission" date="2016-10" db="EMBL/GenBank/DDBJ databases">
        <authorList>
            <person name="Varghese N."/>
            <person name="Submissions S."/>
        </authorList>
    </citation>
    <scope>NUCLEOTIDE SEQUENCE [LARGE SCALE GENOMIC DNA]</scope>
    <source>
        <strain evidence="4 5">DSM 16643</strain>
    </source>
</reference>
<name>A0A1G5V8Y9_9EURY</name>
<dbReference type="Proteomes" id="UP000323439">
    <property type="component" value="Unassembled WGS sequence"/>
</dbReference>
<proteinExistence type="predicted"/>
<dbReference type="InterPro" id="IPR001173">
    <property type="entry name" value="Glyco_trans_2-like"/>
</dbReference>
<dbReference type="GO" id="GO:0016758">
    <property type="term" value="F:hexosyltransferase activity"/>
    <property type="evidence" value="ECO:0007669"/>
    <property type="project" value="UniProtKB-ARBA"/>
</dbReference>
<keyword evidence="1" id="KW-0328">Glycosyltransferase</keyword>
<organism evidence="4 5">
    <name type="scientific">Methanobrevibacter millerae</name>
    <dbReference type="NCBI Taxonomy" id="230361"/>
    <lineage>
        <taxon>Archaea</taxon>
        <taxon>Methanobacteriati</taxon>
        <taxon>Methanobacteriota</taxon>
        <taxon>Methanomada group</taxon>
        <taxon>Methanobacteria</taxon>
        <taxon>Methanobacteriales</taxon>
        <taxon>Methanobacteriaceae</taxon>
        <taxon>Methanobrevibacter</taxon>
    </lineage>
</organism>
<protein>
    <submittedName>
        <fullName evidence="4">Glycosyltransferase involved in cell wall bisynthesis</fullName>
    </submittedName>
</protein>
<evidence type="ECO:0000313" key="4">
    <source>
        <dbReference type="EMBL" id="SDA42322.1"/>
    </source>
</evidence>
<dbReference type="OrthoDB" id="72745at2157"/>
<dbReference type="PANTHER" id="PTHR22916:SF51">
    <property type="entry name" value="GLYCOSYLTRANSFERASE EPSH-RELATED"/>
    <property type="match status" value="1"/>
</dbReference>
<dbReference type="Gene3D" id="3.90.550.10">
    <property type="entry name" value="Spore Coat Polysaccharide Biosynthesis Protein SpsA, Chain A"/>
    <property type="match status" value="2"/>
</dbReference>
<dbReference type="CDD" id="cd00761">
    <property type="entry name" value="Glyco_tranf_GTA_type"/>
    <property type="match status" value="1"/>
</dbReference>
<dbReference type="EMBL" id="FMXB01000003">
    <property type="protein sequence ID" value="SDA42322.1"/>
    <property type="molecule type" value="Genomic_DNA"/>
</dbReference>
<evidence type="ECO:0000256" key="2">
    <source>
        <dbReference type="ARBA" id="ARBA00022679"/>
    </source>
</evidence>
<dbReference type="PANTHER" id="PTHR22916">
    <property type="entry name" value="GLYCOSYLTRANSFERASE"/>
    <property type="match status" value="1"/>
</dbReference>
<accession>A0A1G5V8Y9</accession>
<sequence>MFKITIIIPLSIHHELNDETFESILNQSIGFENLQIIFVYQKLDEYLIDLSENYENIISIKIKDYDIFNGHLYNIGMKHASSNFLMFLKPEEILMDDACELLYNGIINKDIDFISGISKIDENKSLDNELSLFKNFNMGDKLFKKSFITNNNIMFSNDSFDSELSFFINVYSSSKNFKILNKILVKSNSKNPVFSKKMIKGLLDTYYEMFYITQNRDNSHIFNNILLFDNLNYFLTLCSTNKLSADDLLELFIYSKPLFDLYYQNNDFESNNKSPLFDFIFQGKYEDAIYHIFGENTPMQKDILVATLCDQYTYNSFKFECHLFKLNPNNWLNQLKIKKPDLFLFTTSNNENADLYEIIKYCNDFNIPTIVWENKKTDLSKEIFLSFDYIFSCYKESVQYYQNKNHENVNYLMFATQPMLFNPLNKNHKLINKNSKDEKISRTIKTIKREFDVYRTNSLKTNRTTIHYNQKSNLEKKEDIIGELEDCPLLTNENLCNHEIFELMSLNKLIFADYSDLLEDLFGNNIYYFNKDNIDFTKIEMDEIKNKNLHNVLKNHTYTNRFRQILDTINFKYIPYIKHVTLFYNLNNLIELESIYNHFHSIEYPFKQMIIITTEDKLYLPNTILKSQLNDLELFENDYFVFADVNLDSDFVWEAILHSSYISHDVGFKEDIEKKFIFDKTEDKSNIIFNGTQYNHIISENINDYDIYCFNNFQVKVSVIIPVYNVENYLEECLESVINQTLKDIEIICVNDGSTDSSLDILKRYMEIDSRIKIITQLNKGLGDARNTGLAIAKGKYIYFIDSDDVVEIIGLKEMYQQCEFKELDMLKFNLMTFDDETGEKKALYQRVKPAFLQELGDVVFDYKTIGSDVYTLSPNMQSSFFNREAVKNIRFPEKLIFEDNLYLIEALFNSKRVYYYDKFLANKRERFNSITTSTGKNFPDVIEIRNLIVDLAKKYDFYEEYKFTIYSRKYMFIKLLFLQTSDYYKKNFFEKIKEDCINKKEEYENEGIFDILDEKSIKIFNAGLNSKNYEEFEELIRNAR</sequence>
<dbReference type="SUPFAM" id="SSF53448">
    <property type="entry name" value="Nucleotide-diphospho-sugar transferases"/>
    <property type="match status" value="2"/>
</dbReference>
<evidence type="ECO:0000313" key="5">
    <source>
        <dbReference type="Proteomes" id="UP000323439"/>
    </source>
</evidence>
<dbReference type="Pfam" id="PF00535">
    <property type="entry name" value="Glycos_transf_2"/>
    <property type="match status" value="1"/>
</dbReference>
<dbReference type="InterPro" id="IPR029044">
    <property type="entry name" value="Nucleotide-diphossugar_trans"/>
</dbReference>
<keyword evidence="5" id="KW-1185">Reference proteome</keyword>